<dbReference type="OrthoDB" id="9780606at2"/>
<dbReference type="Proteomes" id="UP000321389">
    <property type="component" value="Chromosome"/>
</dbReference>
<organism evidence="2 3">
    <name type="scientific">Nitratireductor mangrovi</name>
    <dbReference type="NCBI Taxonomy" id="2599600"/>
    <lineage>
        <taxon>Bacteria</taxon>
        <taxon>Pseudomonadati</taxon>
        <taxon>Pseudomonadota</taxon>
        <taxon>Alphaproteobacteria</taxon>
        <taxon>Hyphomicrobiales</taxon>
        <taxon>Phyllobacteriaceae</taxon>
        <taxon>Nitratireductor</taxon>
    </lineage>
</organism>
<dbReference type="Pfam" id="PF12705">
    <property type="entry name" value="PDDEXK_1"/>
    <property type="match status" value="1"/>
</dbReference>
<dbReference type="RefSeq" id="WP_146298163.1">
    <property type="nucleotide sequence ID" value="NZ_CP042301.2"/>
</dbReference>
<evidence type="ECO:0000259" key="1">
    <source>
        <dbReference type="Pfam" id="PF12705"/>
    </source>
</evidence>
<dbReference type="SUPFAM" id="SSF52540">
    <property type="entry name" value="P-loop containing nucleoside triphosphate hydrolases"/>
    <property type="match status" value="1"/>
</dbReference>
<dbReference type="InterPro" id="IPR027417">
    <property type="entry name" value="P-loop_NTPase"/>
</dbReference>
<dbReference type="EMBL" id="CP042301">
    <property type="protein sequence ID" value="QDY99507.1"/>
    <property type="molecule type" value="Genomic_DNA"/>
</dbReference>
<sequence length="1042" mass="111615">MTGRAAPRLFSVPPGAPFLSTLADSLLAGELVPGFSHDGDPLTLADVTIYVPTRRAARALRSTFVDRLDRGSAILPVIRPLGDFDEDADLFEIEGPAALDLSPPIPALDRLLALAPLVRAWKRRLPAHVAALFEEDVVVPASTADAIWLARDLAALMDEVETEDADWTALASLVKGDLAAWWQVTLDFLAIVTEAWPAVLAERDRSNPAAHRSAMIAAEAIRLQRNPPPGPVVAAGSTGSIPATARLLSVVARLPLGAVVLPGLDVGLDEPSWQAIGESRSPASAFGHPQFGLKKLLSVIGALRGDVAEIGRRSHALAARAAIVCEALRPAETTDAWVAAGVRIDAALEAGALADVALIEAANEREEALAVAIALRAALEEQPAAHVALVTGDRELARRVAAELLRFGIRADDSGGTPLSRTPPGSFLAGLLAAAFSTGDPLPILALMKHPLFRLGRGRAETRHLVELVELVVLRGGSGRPDASTLAADFERRWAEIAAAPRKPFWLPRLAAADIAAARSLLRDLDAALAPLVVRRHEGEADIAALARDTVAVVETLARDAAGSIEALYGGDAGEKLADFLRGLIASEASLAFAAMEWPDVLAALMSGETVKPSVASDSRVSIWGALEARLQSVDMLVIGGLNEGTWPASAQADRFMSRIMKTGMELEPPERRIGLAAHDFMMACGSPQLILSRAQRQGDAPSVASRWLQRILAVVGEPAAAGLHDRGKRFLEWARDIDTGPDIDFVPRPEPKPPLASRPKRFSVTEVETLRRDPYAVYAKRILRLAPLDPLVSDPGAAERGTLFHEILHRFTESGVDARDRRALEALLAIGRACFGQATLPPDVEAVWWPRFAAMAPHIIAFERARVDHLRSRHAEVAASPLPIGATDAVITGRADRIDVLHDGRADVLDYKTGSSPSRRQAHTLVAPQLALEGAVLKRGGFATLGAADPTDLVYVRLRPNGEVLVDSILEFKRKRRPAGELSDDAWRRLEQLVAHYSDPEAGYLSRALPFREGDTDGDYDHLARVLEWSAGAEDDAEGEP</sequence>
<gene>
    <name evidence="2" type="primary">addB</name>
    <name evidence="2" type="ORF">FQ775_03480</name>
</gene>
<keyword evidence="3" id="KW-1185">Reference proteome</keyword>
<protein>
    <submittedName>
        <fullName evidence="2">Double-strand break repair protein AddB</fullName>
    </submittedName>
</protein>
<dbReference type="Gene3D" id="3.90.320.10">
    <property type="match status" value="1"/>
</dbReference>
<dbReference type="KEGG" id="niy:FQ775_03480"/>
<evidence type="ECO:0000313" key="3">
    <source>
        <dbReference type="Proteomes" id="UP000321389"/>
    </source>
</evidence>
<dbReference type="InterPro" id="IPR014153">
    <property type="entry name" value="Ds_break_AddB"/>
</dbReference>
<name>A0A5B8KVA4_9HYPH</name>
<proteinExistence type="predicted"/>
<dbReference type="NCBIfam" id="TIGR02786">
    <property type="entry name" value="addB_alphas"/>
    <property type="match status" value="1"/>
</dbReference>
<dbReference type="InterPro" id="IPR011604">
    <property type="entry name" value="PDDEXK-like_dom_sf"/>
</dbReference>
<reference evidence="2" key="1">
    <citation type="submission" date="2020-04" db="EMBL/GenBank/DDBJ databases">
        <title>Nitratireductor sp. nov. isolated from mangrove soil.</title>
        <authorList>
            <person name="Ye Y."/>
        </authorList>
    </citation>
    <scope>NUCLEOTIDE SEQUENCE</scope>
    <source>
        <strain evidence="2">SY7</strain>
    </source>
</reference>
<dbReference type="AlphaFoldDB" id="A0A5B8KVA4"/>
<dbReference type="InterPro" id="IPR038726">
    <property type="entry name" value="PDDEXK_AddAB-type"/>
</dbReference>
<feature type="domain" description="PD-(D/E)XK endonuclease-like" evidence="1">
    <location>
        <begin position="762"/>
        <end position="996"/>
    </location>
</feature>
<accession>A0A5B8KVA4</accession>
<evidence type="ECO:0000313" key="2">
    <source>
        <dbReference type="EMBL" id="QDY99507.1"/>
    </source>
</evidence>